<evidence type="ECO:0000313" key="1">
    <source>
        <dbReference type="EMBL" id="KAG0562347.1"/>
    </source>
</evidence>
<comment type="caution">
    <text evidence="1">The sequence shown here is derived from an EMBL/GenBank/DDBJ whole genome shotgun (WGS) entry which is preliminary data.</text>
</comment>
<dbReference type="AlphaFoldDB" id="A0A8T0GUV9"/>
<dbReference type="Proteomes" id="UP000822688">
    <property type="component" value="Chromosome 9"/>
</dbReference>
<gene>
    <name evidence="1" type="ORF">KC19_9G139300</name>
</gene>
<protein>
    <submittedName>
        <fullName evidence="1">Uncharacterized protein</fullName>
    </submittedName>
</protein>
<keyword evidence="2" id="KW-1185">Reference proteome</keyword>
<proteinExistence type="predicted"/>
<accession>A0A8T0GUV9</accession>
<dbReference type="EMBL" id="CM026430">
    <property type="protein sequence ID" value="KAG0562347.1"/>
    <property type="molecule type" value="Genomic_DNA"/>
</dbReference>
<organism evidence="1 2">
    <name type="scientific">Ceratodon purpureus</name>
    <name type="common">Fire moss</name>
    <name type="synonym">Dicranum purpureum</name>
    <dbReference type="NCBI Taxonomy" id="3225"/>
    <lineage>
        <taxon>Eukaryota</taxon>
        <taxon>Viridiplantae</taxon>
        <taxon>Streptophyta</taxon>
        <taxon>Embryophyta</taxon>
        <taxon>Bryophyta</taxon>
        <taxon>Bryophytina</taxon>
        <taxon>Bryopsida</taxon>
        <taxon>Dicranidae</taxon>
        <taxon>Pseudoditrichales</taxon>
        <taxon>Ditrichaceae</taxon>
        <taxon>Ceratodon</taxon>
    </lineage>
</organism>
<reference evidence="1" key="1">
    <citation type="submission" date="2020-06" db="EMBL/GenBank/DDBJ databases">
        <title>WGS assembly of Ceratodon purpureus strain R40.</title>
        <authorList>
            <person name="Carey S.B."/>
            <person name="Jenkins J."/>
            <person name="Shu S."/>
            <person name="Lovell J.T."/>
            <person name="Sreedasyam A."/>
            <person name="Maumus F."/>
            <person name="Tiley G.P."/>
            <person name="Fernandez-Pozo N."/>
            <person name="Barry K."/>
            <person name="Chen C."/>
            <person name="Wang M."/>
            <person name="Lipzen A."/>
            <person name="Daum C."/>
            <person name="Saski C.A."/>
            <person name="Payton A.C."/>
            <person name="Mcbreen J.C."/>
            <person name="Conrad R.E."/>
            <person name="Kollar L.M."/>
            <person name="Olsson S."/>
            <person name="Huttunen S."/>
            <person name="Landis J.B."/>
            <person name="Wickett N.J."/>
            <person name="Johnson M.G."/>
            <person name="Rensing S.A."/>
            <person name="Grimwood J."/>
            <person name="Schmutz J."/>
            <person name="Mcdaniel S.F."/>
        </authorList>
    </citation>
    <scope>NUCLEOTIDE SEQUENCE</scope>
    <source>
        <strain evidence="1">R40</strain>
    </source>
</reference>
<name>A0A8T0GUV9_CERPU</name>
<evidence type="ECO:0000313" key="2">
    <source>
        <dbReference type="Proteomes" id="UP000822688"/>
    </source>
</evidence>
<sequence>MLAVPYRSSHRLVQFGWVAFTGGSELVVTRIQQSTRRNWNSWPTLYFLAPSTSSVENFSLILSHPSCVLRDSHFLKLVNIIVCLATPESQERCEMIFVW</sequence>